<dbReference type="Pfam" id="PF04247">
    <property type="entry name" value="SirB"/>
    <property type="match status" value="1"/>
</dbReference>
<evidence type="ECO:0000313" key="2">
    <source>
        <dbReference type="EMBL" id="MCM2679190.1"/>
    </source>
</evidence>
<gene>
    <name evidence="2" type="ORF">NAF29_05805</name>
</gene>
<proteinExistence type="predicted"/>
<keyword evidence="3" id="KW-1185">Reference proteome</keyword>
<dbReference type="InterPro" id="IPR007360">
    <property type="entry name" value="SirB"/>
</dbReference>
<keyword evidence="1" id="KW-1133">Transmembrane helix</keyword>
<feature type="transmembrane region" description="Helical" evidence="1">
    <location>
        <begin position="38"/>
        <end position="61"/>
    </location>
</feature>
<dbReference type="GO" id="GO:0005886">
    <property type="term" value="C:plasma membrane"/>
    <property type="evidence" value="ECO:0007669"/>
    <property type="project" value="TreeGrafter"/>
</dbReference>
<feature type="transmembrane region" description="Helical" evidence="1">
    <location>
        <begin position="73"/>
        <end position="90"/>
    </location>
</feature>
<dbReference type="PANTHER" id="PTHR39594:SF1">
    <property type="entry name" value="PROTEIN YCHQ"/>
    <property type="match status" value="1"/>
</dbReference>
<comment type="caution">
    <text evidence="2">The sequence shown here is derived from an EMBL/GenBank/DDBJ whole genome shotgun (WGS) entry which is preliminary data.</text>
</comment>
<dbReference type="RefSeq" id="WP_251260550.1">
    <property type="nucleotide sequence ID" value="NZ_JAMQGP010000002.1"/>
</dbReference>
<dbReference type="EMBL" id="JAMQGP010000002">
    <property type="protein sequence ID" value="MCM2679190.1"/>
    <property type="molecule type" value="Genomic_DNA"/>
</dbReference>
<dbReference type="Proteomes" id="UP001165393">
    <property type="component" value="Unassembled WGS sequence"/>
</dbReference>
<dbReference type="AlphaFoldDB" id="A0AA41W5R0"/>
<name>A0AA41W5R0_9GAMM</name>
<evidence type="ECO:0000256" key="1">
    <source>
        <dbReference type="SAM" id="Phobius"/>
    </source>
</evidence>
<protein>
    <submittedName>
        <fullName evidence="2">SirB2 family protein</fullName>
    </submittedName>
</protein>
<dbReference type="PANTHER" id="PTHR39594">
    <property type="entry name" value="PROTEIN YCHQ"/>
    <property type="match status" value="1"/>
</dbReference>
<sequence length="123" mass="13737">MYMGFKHLHLTLVVVSILLLIIRFVWLMRGSHLLQKKLFKIMPHVVDTFLLLTAIGMVAMVPWLEQGWLQEKLVLVLAYIVLGFGIFKLATSNVGRIGCFVGAMACVGLIANLARTKVPFLLG</sequence>
<dbReference type="PIRSF" id="PIRSF005610">
    <property type="entry name" value="SirB"/>
    <property type="match status" value="1"/>
</dbReference>
<evidence type="ECO:0000313" key="3">
    <source>
        <dbReference type="Proteomes" id="UP001165393"/>
    </source>
</evidence>
<feature type="transmembrane region" description="Helical" evidence="1">
    <location>
        <begin position="97"/>
        <end position="114"/>
    </location>
</feature>
<feature type="transmembrane region" description="Helical" evidence="1">
    <location>
        <begin position="6"/>
        <end position="26"/>
    </location>
</feature>
<keyword evidence="1" id="KW-0812">Transmembrane</keyword>
<reference evidence="2 3" key="1">
    <citation type="journal article" date="2013" name="Antonie Van Leeuwenhoek">
        <title>Echinimonas agarilytica gen. nov., sp. nov., a new gammaproteobacterium isolated from the sea urchin Strongylocentrotus intermedius.</title>
        <authorList>
            <person name="Nedashkovskaya O.I."/>
            <person name="Stenkova A.M."/>
            <person name="Zhukova N.V."/>
            <person name="Van Trappen S."/>
            <person name="Lee J.S."/>
            <person name="Kim S.B."/>
        </authorList>
    </citation>
    <scope>NUCLEOTIDE SEQUENCE [LARGE SCALE GENOMIC DNA]</scope>
    <source>
        <strain evidence="2 3">KMM 6351</strain>
    </source>
</reference>
<accession>A0AA41W5R0</accession>
<organism evidence="2 3">
    <name type="scientific">Echinimonas agarilytica</name>
    <dbReference type="NCBI Taxonomy" id="1215918"/>
    <lineage>
        <taxon>Bacteria</taxon>
        <taxon>Pseudomonadati</taxon>
        <taxon>Pseudomonadota</taxon>
        <taxon>Gammaproteobacteria</taxon>
        <taxon>Alteromonadales</taxon>
        <taxon>Echinimonadaceae</taxon>
        <taxon>Echinimonas</taxon>
    </lineage>
</organism>
<keyword evidence="1" id="KW-0472">Membrane</keyword>